<dbReference type="Proteomes" id="UP000199149">
    <property type="component" value="Unassembled WGS sequence"/>
</dbReference>
<evidence type="ECO:0000313" key="2">
    <source>
        <dbReference type="Proteomes" id="UP000199149"/>
    </source>
</evidence>
<dbReference type="EMBL" id="FOUZ01000003">
    <property type="protein sequence ID" value="SFM87671.1"/>
    <property type="molecule type" value="Genomic_DNA"/>
</dbReference>
<accession>A0A1I4UFP0</accession>
<dbReference type="STRING" id="684065.SAMN05421738_103221"/>
<dbReference type="AlphaFoldDB" id="A0A1I4UFP0"/>
<proteinExistence type="predicted"/>
<name>A0A1I4UFP0_9FLAO</name>
<evidence type="ECO:0000313" key="1">
    <source>
        <dbReference type="EMBL" id="SFM87671.1"/>
    </source>
</evidence>
<keyword evidence="2" id="KW-1185">Reference proteome</keyword>
<dbReference type="Gene3D" id="2.60.120.260">
    <property type="entry name" value="Galactose-binding domain-like"/>
    <property type="match status" value="1"/>
</dbReference>
<dbReference type="OrthoDB" id="1236981at2"/>
<organism evidence="1 2">
    <name type="scientific">Algoriella xinjiangensis</name>
    <dbReference type="NCBI Taxonomy" id="684065"/>
    <lineage>
        <taxon>Bacteria</taxon>
        <taxon>Pseudomonadati</taxon>
        <taxon>Bacteroidota</taxon>
        <taxon>Flavobacteriia</taxon>
        <taxon>Flavobacteriales</taxon>
        <taxon>Weeksellaceae</taxon>
        <taxon>Algoriella</taxon>
    </lineage>
</organism>
<protein>
    <submittedName>
        <fullName evidence="1">Uncharacterized protein</fullName>
    </submittedName>
</protein>
<dbReference type="InterPro" id="IPR008979">
    <property type="entry name" value="Galactose-bd-like_sf"/>
</dbReference>
<dbReference type="SUPFAM" id="SSF49785">
    <property type="entry name" value="Galactose-binding domain-like"/>
    <property type="match status" value="1"/>
</dbReference>
<reference evidence="2" key="1">
    <citation type="submission" date="2016-10" db="EMBL/GenBank/DDBJ databases">
        <authorList>
            <person name="Varghese N."/>
            <person name="Submissions S."/>
        </authorList>
    </citation>
    <scope>NUCLEOTIDE SEQUENCE [LARGE SCALE GENOMIC DNA]</scope>
    <source>
        <strain evidence="2">XJ109</strain>
    </source>
</reference>
<gene>
    <name evidence="1" type="ORF">SAMN05421738_103221</name>
</gene>
<dbReference type="RefSeq" id="WP_125113505.1">
    <property type="nucleotide sequence ID" value="NZ_FOUZ01000003.1"/>
</dbReference>
<sequence>MKLNKIIYLFLLPILMMSIKTKAQIIFKEDFGRHDGRKTSPYIPQGGVDSSLPKFSHGSAFYKFGEYFANASGENLNSSNINDGYYAILSPHKSLNPKIGSWWNTNVYDNTTKSSIGAALILNAGATKNQYYRRGVVLEHGKTYKLSAYILNIASGTGAHKFKMQAQNIITESNVGESPVITATGTGVWVQYSWTFKVPTNTTCNSNIAVSFRNQAEVTQGNDVYIDDIQLEETVDASAVELTCEGTVNLDNIIKPENDTYKWTTGSYFIGQNDKVSVNNAMVTVVLSGATKNASISTLGVWPTGITLDPATGEVKIATGAVMPTAPLKYQVCNLIGACSEATVTFIKLEENISLTGEVSEQCNYDGKINTYTLTIKNNSNIPFVASAAETLEILFTINHSTGLNYLDDPDPVLTTAVHQNIWNYTRGGLRVANPLSHSFKLVNGTQIPANGSVQLTFKKDWNLFLLTEEFRRSLDIKLSVKDSGGANIDKDTSDNSLFISVFKSSLADNVPNLDVKVSQFQIITVGEAAGLGANTDGYTFYKIEGGVEVEIPSNYLIPTQDKGINFQFTYKSECKLFKATVSVPVGISNTGSITTSQGVAQNTTNACYGSDFVVYGLTAASTTPVTPITYSWEVSKDNGATWLSVSSVDENYMINGEISLTLKNLLETTKVRRVVKVTSDNITAVSNDVTVNVIHNQLTLSNTNFSIQSGSTITLPTAITTEPSVVVYKDHLGNVISGNTITYNAVGLYTITVTATRNSTPNCVTTETILINVYDLSSCNETREKVMVTQEGWGSVPVLFISGIVSYRPNAIDNDLSTHSTITIPIGLLGLGTTWQNLRFDHTISKGTPVTVKVGQEYSAVQVGGGVTIQALDAAGKTIGPLLAAGDGALLDLLVGDNVFEYSFIPKNSSGAAVDYSGVRIVVGSTVAVANSAKVFGAFYEKKKTIDVNNPTCNTIGNVVSGASKPSDYVGNVTLNPLVDDVLWGVEDIGLGVASSLASIVHPYLAVDKDLESFAIFNKSVAALNRQKLTVKFNQVARPGDQVRIIMGGFEVPVLDLSLLTDIKVQRYLGNLKVGPQINGSQFKVLDLNLLALLGSTGNRKALIVDAINEPFDRVELTYLSTVQVGLLGDYTYIYDISIKPKLIFDGGNGIIDSTNSGSGSGSSSATNLCAGDFLRIEKPDPCTSYQVSFANATKDGDGNITSFTDISNSSLALVRETGNMAFYEFNSLHATHKDNLYIKIQTYRQGCPYAEPIYLPVNLLNCKDAIVNPVLKLSTK</sequence>